<evidence type="ECO:0000256" key="4">
    <source>
        <dbReference type="ARBA" id="ARBA00023136"/>
    </source>
</evidence>
<dbReference type="PANTHER" id="PTHR33507:SF3">
    <property type="entry name" value="INNER MEMBRANE PROTEIN YBBJ"/>
    <property type="match status" value="1"/>
</dbReference>
<dbReference type="Gene3D" id="2.40.50.140">
    <property type="entry name" value="Nucleic acid-binding proteins"/>
    <property type="match status" value="1"/>
</dbReference>
<dbReference type="InterPro" id="IPR052165">
    <property type="entry name" value="Membrane_assoc_protease"/>
</dbReference>
<dbReference type="GO" id="GO:0005886">
    <property type="term" value="C:plasma membrane"/>
    <property type="evidence" value="ECO:0007669"/>
    <property type="project" value="TreeGrafter"/>
</dbReference>
<evidence type="ECO:0000313" key="7">
    <source>
        <dbReference type="EMBL" id="VZO39936.1"/>
    </source>
</evidence>
<comment type="subcellular location">
    <subcellularLocation>
        <location evidence="1">Membrane</location>
        <topology evidence="1">Multi-pass membrane protein</topology>
    </subcellularLocation>
</comment>
<feature type="transmembrane region" description="Helical" evidence="5">
    <location>
        <begin position="46"/>
        <end position="65"/>
    </location>
</feature>
<keyword evidence="4 5" id="KW-0472">Membrane</keyword>
<proteinExistence type="predicted"/>
<accession>A0A7M4DR42</accession>
<evidence type="ECO:0000256" key="5">
    <source>
        <dbReference type="SAM" id="Phobius"/>
    </source>
</evidence>
<evidence type="ECO:0000256" key="2">
    <source>
        <dbReference type="ARBA" id="ARBA00022692"/>
    </source>
</evidence>
<evidence type="ECO:0000256" key="1">
    <source>
        <dbReference type="ARBA" id="ARBA00004141"/>
    </source>
</evidence>
<gene>
    <name evidence="7" type="ORF">HALOF300_04634</name>
</gene>
<dbReference type="SUPFAM" id="SSF141322">
    <property type="entry name" value="NfeD domain-like"/>
    <property type="match status" value="1"/>
</dbReference>
<sequence length="161" mass="16559">MNYGWLWWLGAALLLGVVEMLTVDLLFLMLAGGAVAGAIAAGLGAPFWVSALVAAAVSILLIFAVRPWALAHLKKTTPEADTNISALTGRTATVLADVTQQSGRVKLVGEVWTARVDQPGVVLGVGSVVSVVRIEGATAVVTAQAVPQNPSQPYGTPGPGY</sequence>
<dbReference type="EMBL" id="CACRYJ010000066">
    <property type="protein sequence ID" value="VZO39936.1"/>
    <property type="molecule type" value="Genomic_DNA"/>
</dbReference>
<dbReference type="InterPro" id="IPR002810">
    <property type="entry name" value="NfeD-like_C"/>
</dbReference>
<dbReference type="RefSeq" id="WP_156743228.1">
    <property type="nucleotide sequence ID" value="NZ_CACRYJ010000066.1"/>
</dbReference>
<name>A0A7M4DR42_9MICO</name>
<keyword evidence="2 5" id="KW-0812">Transmembrane</keyword>
<organism evidence="7 8">
    <name type="scientific">Occultella aeris</name>
    <dbReference type="NCBI Taxonomy" id="2761496"/>
    <lineage>
        <taxon>Bacteria</taxon>
        <taxon>Bacillati</taxon>
        <taxon>Actinomycetota</taxon>
        <taxon>Actinomycetes</taxon>
        <taxon>Micrococcales</taxon>
        <taxon>Ruaniaceae</taxon>
        <taxon>Occultella</taxon>
    </lineage>
</organism>
<dbReference type="Pfam" id="PF01957">
    <property type="entry name" value="NfeD"/>
    <property type="match status" value="1"/>
</dbReference>
<dbReference type="PANTHER" id="PTHR33507">
    <property type="entry name" value="INNER MEMBRANE PROTEIN YBBJ"/>
    <property type="match status" value="1"/>
</dbReference>
<dbReference type="Proteomes" id="UP000419743">
    <property type="component" value="Unassembled WGS sequence"/>
</dbReference>
<evidence type="ECO:0000256" key="3">
    <source>
        <dbReference type="ARBA" id="ARBA00022989"/>
    </source>
</evidence>
<reference evidence="7 8" key="1">
    <citation type="submission" date="2019-11" db="EMBL/GenBank/DDBJ databases">
        <authorList>
            <person name="Criscuolo A."/>
        </authorList>
    </citation>
    <scope>NUCLEOTIDE SEQUENCE [LARGE SCALE GENOMIC DNA]</scope>
    <source>
        <strain evidence="7">CIP111667</strain>
    </source>
</reference>
<feature type="domain" description="NfeD-like C-terminal" evidence="6">
    <location>
        <begin position="86"/>
        <end position="141"/>
    </location>
</feature>
<keyword evidence="8" id="KW-1185">Reference proteome</keyword>
<keyword evidence="3 5" id="KW-1133">Transmembrane helix</keyword>
<evidence type="ECO:0000259" key="6">
    <source>
        <dbReference type="Pfam" id="PF01957"/>
    </source>
</evidence>
<dbReference type="AlphaFoldDB" id="A0A7M4DR42"/>
<evidence type="ECO:0000313" key="8">
    <source>
        <dbReference type="Proteomes" id="UP000419743"/>
    </source>
</evidence>
<comment type="caution">
    <text evidence="7">The sequence shown here is derived from an EMBL/GenBank/DDBJ whole genome shotgun (WGS) entry which is preliminary data.</text>
</comment>
<protein>
    <recommendedName>
        <fullName evidence="6">NfeD-like C-terminal domain-containing protein</fullName>
    </recommendedName>
</protein>
<dbReference type="InterPro" id="IPR012340">
    <property type="entry name" value="NA-bd_OB-fold"/>
</dbReference>